<dbReference type="GO" id="GO:0009317">
    <property type="term" value="C:acetyl-CoA carboxylase complex"/>
    <property type="evidence" value="ECO:0007669"/>
    <property type="project" value="InterPro"/>
</dbReference>
<dbReference type="PROSITE" id="PS00188">
    <property type="entry name" value="BIOTIN"/>
    <property type="match status" value="1"/>
</dbReference>
<dbReference type="OrthoDB" id="9811735at2"/>
<evidence type="ECO:0000256" key="8">
    <source>
        <dbReference type="RuleBase" id="RU364072"/>
    </source>
</evidence>
<dbReference type="SUPFAM" id="SSF51230">
    <property type="entry name" value="Single hybrid motif"/>
    <property type="match status" value="1"/>
</dbReference>
<dbReference type="EMBL" id="CP023483">
    <property type="protein sequence ID" value="ATF25196.1"/>
    <property type="molecule type" value="Genomic_DNA"/>
</dbReference>
<dbReference type="GO" id="GO:0003989">
    <property type="term" value="F:acetyl-CoA carboxylase activity"/>
    <property type="evidence" value="ECO:0007669"/>
    <property type="project" value="InterPro"/>
</dbReference>
<dbReference type="STRING" id="2756.BFR44_01900"/>
<evidence type="ECO:0000259" key="9">
    <source>
        <dbReference type="PROSITE" id="PS50968"/>
    </source>
</evidence>
<keyword evidence="4 8" id="KW-0276">Fatty acid metabolism</keyword>
<comment type="pathway">
    <text evidence="1 8">Lipid metabolism; fatty acid biosynthesis.</text>
</comment>
<dbReference type="Gene3D" id="2.40.50.100">
    <property type="match status" value="1"/>
</dbReference>
<dbReference type="CDD" id="cd06850">
    <property type="entry name" value="biotinyl_domain"/>
    <property type="match status" value="1"/>
</dbReference>
<evidence type="ECO:0000256" key="4">
    <source>
        <dbReference type="ARBA" id="ARBA00022832"/>
    </source>
</evidence>
<evidence type="ECO:0000256" key="6">
    <source>
        <dbReference type="ARBA" id="ARBA00023160"/>
    </source>
</evidence>
<dbReference type="NCBIfam" id="TIGR00531">
    <property type="entry name" value="BCCP"/>
    <property type="match status" value="1"/>
</dbReference>
<evidence type="ECO:0000256" key="1">
    <source>
        <dbReference type="ARBA" id="ARBA00005194"/>
    </source>
</evidence>
<dbReference type="AlphaFoldDB" id="A0A1D2L755"/>
<dbReference type="InterPro" id="IPR000089">
    <property type="entry name" value="Biotin_lipoyl"/>
</dbReference>
<organism evidence="10 11">
    <name type="scientific">Brochothrix thermosphacta</name>
    <name type="common">Microbacterium thermosphactum</name>
    <dbReference type="NCBI Taxonomy" id="2756"/>
    <lineage>
        <taxon>Bacteria</taxon>
        <taxon>Bacillati</taxon>
        <taxon>Bacillota</taxon>
        <taxon>Bacilli</taxon>
        <taxon>Bacillales</taxon>
        <taxon>Listeriaceae</taxon>
        <taxon>Brochothrix</taxon>
    </lineage>
</organism>
<evidence type="ECO:0000256" key="7">
    <source>
        <dbReference type="ARBA" id="ARBA00023267"/>
    </source>
</evidence>
<reference evidence="10 11" key="1">
    <citation type="submission" date="2017-09" db="EMBL/GenBank/DDBJ databases">
        <title>Complete Genome Sequences of Two Strains of the Meat Spoilage Bacterium Brochothrix thermosphacta Isolated from Ground Chicken.</title>
        <authorList>
            <person name="Paoli G.C."/>
            <person name="Wijey C."/>
            <person name="Chen C.-Y."/>
            <person name="Nguyen L."/>
            <person name="Yan X."/>
            <person name="Irwin P.L."/>
        </authorList>
    </citation>
    <scope>NUCLEOTIDE SEQUENCE [LARGE SCALE GENOMIC DNA]</scope>
    <source>
        <strain evidence="10 11">BI</strain>
    </source>
</reference>
<gene>
    <name evidence="10" type="primary">accB</name>
    <name evidence="10" type="ORF">CNY62_01675</name>
</gene>
<dbReference type="UniPathway" id="UPA00094"/>
<keyword evidence="7 8" id="KW-0092">Biotin</keyword>
<dbReference type="PROSITE" id="PS50968">
    <property type="entry name" value="BIOTINYL_LIPOYL"/>
    <property type="match status" value="1"/>
</dbReference>
<accession>A0A1D2L755</accession>
<dbReference type="InterPro" id="IPR001249">
    <property type="entry name" value="AcCoA_biotinCC"/>
</dbReference>
<dbReference type="GeneID" id="66538203"/>
<evidence type="ECO:0000313" key="10">
    <source>
        <dbReference type="EMBL" id="ATF25196.1"/>
    </source>
</evidence>
<evidence type="ECO:0000256" key="3">
    <source>
        <dbReference type="ARBA" id="ARBA00022516"/>
    </source>
</evidence>
<dbReference type="PANTHER" id="PTHR45266:SF3">
    <property type="entry name" value="OXALOACETATE DECARBOXYLASE ALPHA CHAIN"/>
    <property type="match status" value="1"/>
</dbReference>
<dbReference type="RefSeq" id="WP_029092250.1">
    <property type="nucleotide sequence ID" value="NZ_CBCPHX010000003.1"/>
</dbReference>
<dbReference type="InterPro" id="IPR011053">
    <property type="entry name" value="Single_hybrid_motif"/>
</dbReference>
<keyword evidence="3 8" id="KW-0444">Lipid biosynthesis</keyword>
<dbReference type="KEGG" id="bths:CNY62_01675"/>
<evidence type="ECO:0000256" key="5">
    <source>
        <dbReference type="ARBA" id="ARBA00023098"/>
    </source>
</evidence>
<dbReference type="PRINTS" id="PR01071">
    <property type="entry name" value="ACOABIOTINCC"/>
</dbReference>
<name>A0A1D2L755_BROTH</name>
<keyword evidence="5 8" id="KW-0443">Lipid metabolism</keyword>
<dbReference type="FunFam" id="2.40.50.100:FF:000003">
    <property type="entry name" value="Acetyl-CoA carboxylase biotin carboxyl carrier protein"/>
    <property type="match status" value="1"/>
</dbReference>
<dbReference type="PANTHER" id="PTHR45266">
    <property type="entry name" value="OXALOACETATE DECARBOXYLASE ALPHA CHAIN"/>
    <property type="match status" value="1"/>
</dbReference>
<evidence type="ECO:0000313" key="11">
    <source>
        <dbReference type="Proteomes" id="UP000243591"/>
    </source>
</evidence>
<sequence>MLSLKEIKEIISLVDESSLTEFKFKTEQGELSLKKEEQLVTAAPAAIVQAPQVQQTAPAVEAPAAPVATQPQETAGTAIKSPMVGTFYSASSPDVPDFVKVGDRVSKGQVVCIIEAMKLFNEIKSDVSGEVVEILAESGQLVEFDQPLFKIKED</sequence>
<dbReference type="Proteomes" id="UP000243591">
    <property type="component" value="Chromosome"/>
</dbReference>
<protein>
    <recommendedName>
        <fullName evidence="2 8">Biotin carboxyl carrier protein of acetyl-CoA carboxylase</fullName>
    </recommendedName>
</protein>
<keyword evidence="6 8" id="KW-0275">Fatty acid biosynthesis</keyword>
<dbReference type="InterPro" id="IPR001882">
    <property type="entry name" value="Biotin_BS"/>
</dbReference>
<feature type="domain" description="Lipoyl-binding" evidence="9">
    <location>
        <begin position="76"/>
        <end position="152"/>
    </location>
</feature>
<dbReference type="Pfam" id="PF00364">
    <property type="entry name" value="Biotin_lipoyl"/>
    <property type="match status" value="1"/>
</dbReference>
<comment type="function">
    <text evidence="8">This protein is a component of the acetyl coenzyme A carboxylase complex; first, biotin carboxylase catalyzes the carboxylation of the carrier protein and then the transcarboxylase transfers the carboxyl group to form malonyl-CoA.</text>
</comment>
<proteinExistence type="predicted"/>
<keyword evidence="11" id="KW-1185">Reference proteome</keyword>
<dbReference type="GO" id="GO:0006633">
    <property type="term" value="P:fatty acid biosynthetic process"/>
    <property type="evidence" value="ECO:0007669"/>
    <property type="project" value="UniProtKB-UniPathway"/>
</dbReference>
<evidence type="ECO:0000256" key="2">
    <source>
        <dbReference type="ARBA" id="ARBA00017562"/>
    </source>
</evidence>
<dbReference type="InterPro" id="IPR050709">
    <property type="entry name" value="Biotin_Carboxyl_Carrier/Decarb"/>
</dbReference>